<dbReference type="FunFam" id="3.30.930.10:FF:000004">
    <property type="entry name" value="Alanine--tRNA ligase"/>
    <property type="match status" value="1"/>
</dbReference>
<dbReference type="GO" id="GO:0002161">
    <property type="term" value="F:aminoacyl-tRNA deacylase activity"/>
    <property type="evidence" value="ECO:0007669"/>
    <property type="project" value="TreeGrafter"/>
</dbReference>
<reference evidence="14 15" key="1">
    <citation type="journal article" date="2016" name="Nat. Commun.">
        <title>Thousands of microbial genomes shed light on interconnected biogeochemical processes in an aquifer system.</title>
        <authorList>
            <person name="Anantharaman K."/>
            <person name="Brown C.T."/>
            <person name="Hug L.A."/>
            <person name="Sharon I."/>
            <person name="Castelle C.J."/>
            <person name="Probst A.J."/>
            <person name="Thomas B.C."/>
            <person name="Singh A."/>
            <person name="Wilkins M.J."/>
            <person name="Karaoz U."/>
            <person name="Brodie E.L."/>
            <person name="Williams K.H."/>
            <person name="Hubbard S.S."/>
            <person name="Banfield J.F."/>
        </authorList>
    </citation>
    <scope>NUCLEOTIDE SEQUENCE [LARGE SCALE GENOMIC DNA]</scope>
    <source>
        <strain evidence="15">RIFCSPLOWO2_12_FULL_64_10</strain>
    </source>
</reference>
<organism evidence="14 15">
    <name type="scientific">Handelsmanbacteria sp. (strain RIFCSPLOWO2_12_FULL_64_10)</name>
    <dbReference type="NCBI Taxonomy" id="1817868"/>
    <lineage>
        <taxon>Bacteria</taxon>
        <taxon>Candidatus Handelsmaniibacteriota</taxon>
    </lineage>
</organism>
<dbReference type="Pfam" id="PF01411">
    <property type="entry name" value="tRNA-synt_2c"/>
    <property type="match status" value="1"/>
</dbReference>
<keyword evidence="6 11" id="KW-0862">Zinc</keyword>
<evidence type="ECO:0000256" key="6">
    <source>
        <dbReference type="ARBA" id="ARBA00022833"/>
    </source>
</evidence>
<dbReference type="Gene3D" id="3.30.930.10">
    <property type="entry name" value="Bira Bifunctional Protein, Domain 2"/>
    <property type="match status" value="1"/>
</dbReference>
<dbReference type="Proteomes" id="UP000178606">
    <property type="component" value="Unassembled WGS sequence"/>
</dbReference>
<dbReference type="InterPro" id="IPR045864">
    <property type="entry name" value="aa-tRNA-synth_II/BPL/LPL"/>
</dbReference>
<feature type="binding site" evidence="11">
    <location>
        <position position="553"/>
    </location>
    <ligand>
        <name>Zn(2+)</name>
        <dbReference type="ChEBI" id="CHEBI:29105"/>
    </ligand>
</feature>
<evidence type="ECO:0000256" key="5">
    <source>
        <dbReference type="ARBA" id="ARBA00022741"/>
    </source>
</evidence>
<keyword evidence="5 11" id="KW-0547">Nucleotide-binding</keyword>
<dbReference type="SUPFAM" id="SSF55186">
    <property type="entry name" value="ThrRS/AlaRS common domain"/>
    <property type="match status" value="1"/>
</dbReference>
<dbReference type="GO" id="GO:0000049">
    <property type="term" value="F:tRNA binding"/>
    <property type="evidence" value="ECO:0007669"/>
    <property type="project" value="UniProtKB-KW"/>
</dbReference>
<evidence type="ECO:0000313" key="14">
    <source>
        <dbReference type="EMBL" id="OGG49542.1"/>
    </source>
</evidence>
<comment type="caution">
    <text evidence="14">The sequence shown here is derived from an EMBL/GenBank/DDBJ whole genome shotgun (WGS) entry which is preliminary data.</text>
</comment>
<accession>A0A1F6CL02</accession>
<dbReference type="InterPro" id="IPR018162">
    <property type="entry name" value="Ala-tRNA-ligase_IIc_anticod-bd"/>
</dbReference>
<evidence type="ECO:0000256" key="12">
    <source>
        <dbReference type="SAM" id="Coils"/>
    </source>
</evidence>
<dbReference type="Pfam" id="PF02272">
    <property type="entry name" value="DHHA1"/>
    <property type="match status" value="1"/>
</dbReference>
<sequence>MTSKLIREQFLRFFEERGHRRVRSASVVPLDDPTLLFTNAGMNQFKDVFLGTGRRDYTRAVDTQKCIRVSGKHNDLEEVGRSPNHQTLFEMLGNWSFGDYYKREAIRWAWELLTEVWRLPKERLWATVYLDDDEAEGLWYEETDLIRGRVLRFEKENFWEMGETGPCGPNSEIHYYRGDRLESQRAEGVNSDDTDYTEIWNLVFIQYNRDEAGALSVLPAKHVDTGMGFERICSVLQGVRSNYDTDIFRPIISAVCDTTGRPYDNEHGVAIRVIADHLRMLAFGIADGVMPSNEGRGYVLRRVLRRAARYGRTLGLHEPFIHKLTPTLVGEMGEAYPELVEKAPHIALVIRSEEEGFGRTLDRGIDVFEKISASGDINGADAFRLYDTYGFPLDLTQLMASEKGLSVDVEGFQQEMERQRARSREATKALFTGGVRGSMDAVSGDHSRFVGYEETLAEATVVRCDAGEEGRVDLVLSVTPFYAESGGQIGDTGRIRGKDFEIAVEDTIRVDGAILHRGRQIAGDLRAVPAARVTAQIDAERRIATARNHTATHLFHAALRSVLGDHVHQAGSLVAPDRLRFDFTHFTASEQEQIERIEEIVNERVREDLPVSTSLMGLDEARALGAMALFGEKYGDVVRVVKIGDYSLELCGGTHLSATGQIGTFRLLSEGGVAAGVRRAEAATGAVAQQVARSERVLLSDLGRLLKVPPSSELLTSVERLLLHNRDLEREVEALRRQTTGSEIESMVSRAQTVNGFRVVAARVSPKDLDDFRRMADSLREKIGSGVGVLGAALDDRATFLTVVTDDLIQGKGLRAGDIVKEVAKIVGGKGGGKPHLAQAGGNNVSQLENALASAVEIVKKQVKG</sequence>
<feature type="binding site" evidence="11">
    <location>
        <position position="549"/>
    </location>
    <ligand>
        <name>Zn(2+)</name>
        <dbReference type="ChEBI" id="CHEBI:29105"/>
    </ligand>
</feature>
<dbReference type="PANTHER" id="PTHR11777:SF9">
    <property type="entry name" value="ALANINE--TRNA LIGASE, CYTOPLASMIC"/>
    <property type="match status" value="1"/>
</dbReference>
<dbReference type="AlphaFoldDB" id="A0A1F6CL02"/>
<dbReference type="SUPFAM" id="SSF101353">
    <property type="entry name" value="Putative anticodon-binding domain of alanyl-tRNA synthetase (AlaRS)"/>
    <property type="match status" value="1"/>
</dbReference>
<dbReference type="GO" id="GO:0006419">
    <property type="term" value="P:alanyl-tRNA aminoacylation"/>
    <property type="evidence" value="ECO:0007669"/>
    <property type="project" value="UniProtKB-UniRule"/>
</dbReference>
<evidence type="ECO:0000259" key="13">
    <source>
        <dbReference type="PROSITE" id="PS50860"/>
    </source>
</evidence>
<evidence type="ECO:0000256" key="9">
    <source>
        <dbReference type="ARBA" id="ARBA00022917"/>
    </source>
</evidence>
<dbReference type="InterPro" id="IPR002318">
    <property type="entry name" value="Ala-tRNA-lgiase_IIc"/>
</dbReference>
<keyword evidence="11" id="KW-0963">Cytoplasm</keyword>
<dbReference type="Gene3D" id="3.10.310.40">
    <property type="match status" value="1"/>
</dbReference>
<evidence type="ECO:0000256" key="1">
    <source>
        <dbReference type="ARBA" id="ARBA00008226"/>
    </source>
</evidence>
<dbReference type="FunFam" id="3.30.54.20:FF:000001">
    <property type="entry name" value="Alanine--tRNA ligase"/>
    <property type="match status" value="1"/>
</dbReference>
<dbReference type="FunFam" id="3.10.310.40:FF:000001">
    <property type="entry name" value="Alanine--tRNA ligase"/>
    <property type="match status" value="1"/>
</dbReference>
<comment type="catalytic activity">
    <reaction evidence="11">
        <text>tRNA(Ala) + L-alanine + ATP = L-alanyl-tRNA(Ala) + AMP + diphosphate</text>
        <dbReference type="Rhea" id="RHEA:12540"/>
        <dbReference type="Rhea" id="RHEA-COMP:9657"/>
        <dbReference type="Rhea" id="RHEA-COMP:9923"/>
        <dbReference type="ChEBI" id="CHEBI:30616"/>
        <dbReference type="ChEBI" id="CHEBI:33019"/>
        <dbReference type="ChEBI" id="CHEBI:57972"/>
        <dbReference type="ChEBI" id="CHEBI:78442"/>
        <dbReference type="ChEBI" id="CHEBI:78497"/>
        <dbReference type="ChEBI" id="CHEBI:456215"/>
        <dbReference type="EC" id="6.1.1.7"/>
    </reaction>
</comment>
<evidence type="ECO:0000313" key="15">
    <source>
        <dbReference type="Proteomes" id="UP000178606"/>
    </source>
</evidence>
<comment type="cofactor">
    <cofactor evidence="11">
        <name>Zn(2+)</name>
        <dbReference type="ChEBI" id="CHEBI:29105"/>
    </cofactor>
    <text evidence="11">Binds 1 zinc ion per subunit.</text>
</comment>
<dbReference type="FunFam" id="3.30.980.10:FF:000004">
    <property type="entry name" value="Alanine--tRNA ligase, cytoplasmic"/>
    <property type="match status" value="1"/>
</dbReference>
<feature type="coiled-coil region" evidence="12">
    <location>
        <begin position="718"/>
        <end position="745"/>
    </location>
</feature>
<feature type="binding site" evidence="11">
    <location>
        <position position="651"/>
    </location>
    <ligand>
        <name>Zn(2+)</name>
        <dbReference type="ChEBI" id="CHEBI:29105"/>
    </ligand>
</feature>
<evidence type="ECO:0000256" key="7">
    <source>
        <dbReference type="ARBA" id="ARBA00022840"/>
    </source>
</evidence>
<gene>
    <name evidence="11" type="primary">alaS</name>
    <name evidence="14" type="ORF">A3F84_29050</name>
</gene>
<comment type="function">
    <text evidence="11">Catalyzes the attachment of alanine to tRNA(Ala) in a two-step reaction: alanine is first activated by ATP to form Ala-AMP and then transferred to the acceptor end of tRNA(Ala). Also edits incorrectly charged Ser-tRNA(Ala) and Gly-tRNA(Ala) via its editing domain.</text>
</comment>
<dbReference type="Pfam" id="PF07973">
    <property type="entry name" value="tRNA_SAD"/>
    <property type="match status" value="1"/>
</dbReference>
<dbReference type="InterPro" id="IPR018164">
    <property type="entry name" value="Ala-tRNA-synth_IIc_N"/>
</dbReference>
<dbReference type="Gene3D" id="3.30.980.10">
    <property type="entry name" value="Threonyl-trna Synthetase, Chain A, domain 2"/>
    <property type="match status" value="1"/>
</dbReference>
<keyword evidence="9 11" id="KW-0648">Protein biosynthesis</keyword>
<dbReference type="GO" id="GO:0008270">
    <property type="term" value="F:zinc ion binding"/>
    <property type="evidence" value="ECO:0007669"/>
    <property type="project" value="UniProtKB-UniRule"/>
</dbReference>
<dbReference type="InterPro" id="IPR009000">
    <property type="entry name" value="Transl_B-barrel_sf"/>
</dbReference>
<keyword evidence="4 11" id="KW-0479">Metal-binding</keyword>
<evidence type="ECO:0000256" key="4">
    <source>
        <dbReference type="ARBA" id="ARBA00022723"/>
    </source>
</evidence>
<comment type="subcellular location">
    <subcellularLocation>
        <location evidence="11">Cytoplasm</location>
    </subcellularLocation>
</comment>
<dbReference type="InterPro" id="IPR003156">
    <property type="entry name" value="DHHA1_dom"/>
</dbReference>
<keyword evidence="2 11" id="KW-0820">tRNA-binding</keyword>
<dbReference type="SUPFAM" id="SSF50447">
    <property type="entry name" value="Translation proteins"/>
    <property type="match status" value="1"/>
</dbReference>
<dbReference type="Gene3D" id="3.30.54.20">
    <property type="match status" value="1"/>
</dbReference>
<evidence type="ECO:0000256" key="3">
    <source>
        <dbReference type="ARBA" id="ARBA00022598"/>
    </source>
</evidence>
<dbReference type="InterPro" id="IPR018165">
    <property type="entry name" value="Ala-tRNA-synth_IIc_core"/>
</dbReference>
<dbReference type="InterPro" id="IPR018163">
    <property type="entry name" value="Thr/Ala-tRNA-synth_IIc_edit"/>
</dbReference>
<dbReference type="Gene3D" id="2.40.30.130">
    <property type="match status" value="1"/>
</dbReference>
<dbReference type="CDD" id="cd00673">
    <property type="entry name" value="AlaRS_core"/>
    <property type="match status" value="1"/>
</dbReference>
<dbReference type="EMBL" id="MFKF01000229">
    <property type="protein sequence ID" value="OGG49542.1"/>
    <property type="molecule type" value="Genomic_DNA"/>
</dbReference>
<evidence type="ECO:0000256" key="10">
    <source>
        <dbReference type="ARBA" id="ARBA00023146"/>
    </source>
</evidence>
<protein>
    <recommendedName>
        <fullName evidence="11">Alanine--tRNA ligase</fullName>
        <ecNumber evidence="11">6.1.1.7</ecNumber>
    </recommendedName>
    <alternativeName>
        <fullName evidence="11">Alanyl-tRNA synthetase</fullName>
        <shortName evidence="11">AlaRS</shortName>
    </alternativeName>
</protein>
<keyword evidence="10 11" id="KW-0030">Aminoacyl-tRNA synthetase</keyword>
<dbReference type="GO" id="GO:0005829">
    <property type="term" value="C:cytosol"/>
    <property type="evidence" value="ECO:0007669"/>
    <property type="project" value="TreeGrafter"/>
</dbReference>
<name>A0A1F6CL02_HANXR</name>
<dbReference type="InterPro" id="IPR023033">
    <property type="entry name" value="Ala_tRNA_ligase_euk/bac"/>
</dbReference>
<feature type="binding site" evidence="11">
    <location>
        <position position="655"/>
    </location>
    <ligand>
        <name>Zn(2+)</name>
        <dbReference type="ChEBI" id="CHEBI:29105"/>
    </ligand>
</feature>
<dbReference type="GO" id="GO:0005524">
    <property type="term" value="F:ATP binding"/>
    <property type="evidence" value="ECO:0007669"/>
    <property type="project" value="UniProtKB-UniRule"/>
</dbReference>
<dbReference type="PROSITE" id="PS50860">
    <property type="entry name" value="AA_TRNA_LIGASE_II_ALA"/>
    <property type="match status" value="1"/>
</dbReference>
<evidence type="ECO:0000256" key="11">
    <source>
        <dbReference type="HAMAP-Rule" id="MF_00036"/>
    </source>
</evidence>
<dbReference type="HAMAP" id="MF_00036_B">
    <property type="entry name" value="Ala_tRNA_synth_B"/>
    <property type="match status" value="1"/>
</dbReference>
<dbReference type="Gene3D" id="6.10.250.550">
    <property type="match status" value="1"/>
</dbReference>
<dbReference type="NCBIfam" id="TIGR00344">
    <property type="entry name" value="alaS"/>
    <property type="match status" value="1"/>
</dbReference>
<keyword evidence="3 11" id="KW-0436">Ligase</keyword>
<dbReference type="PRINTS" id="PR00980">
    <property type="entry name" value="TRNASYNTHALA"/>
</dbReference>
<dbReference type="PANTHER" id="PTHR11777">
    <property type="entry name" value="ALANYL-TRNA SYNTHETASE"/>
    <property type="match status" value="1"/>
</dbReference>
<evidence type="ECO:0000256" key="8">
    <source>
        <dbReference type="ARBA" id="ARBA00022884"/>
    </source>
</evidence>
<keyword evidence="7 11" id="KW-0067">ATP-binding</keyword>
<dbReference type="InterPro" id="IPR012947">
    <property type="entry name" value="tRNA_SAD"/>
</dbReference>
<keyword evidence="8 11" id="KW-0694">RNA-binding</keyword>
<feature type="domain" description="Alanyl-transfer RNA synthetases family profile" evidence="13">
    <location>
        <begin position="1"/>
        <end position="694"/>
    </location>
</feature>
<comment type="domain">
    <text evidence="11">Consists of three domains; the N-terminal catalytic domain, the editing domain and the C-terminal C-Ala domain. The editing domain removes incorrectly charged amino acids, while the C-Ala domain, along with tRNA(Ala), serves as a bridge to cooperatively bring together the editing and aminoacylation centers thus stimulating deacylation of misacylated tRNAs.</text>
</comment>
<keyword evidence="12" id="KW-0175">Coiled coil</keyword>
<dbReference type="EC" id="6.1.1.7" evidence="11"/>
<evidence type="ECO:0000256" key="2">
    <source>
        <dbReference type="ARBA" id="ARBA00022555"/>
    </source>
</evidence>
<dbReference type="SUPFAM" id="SSF55681">
    <property type="entry name" value="Class II aaRS and biotin synthetases"/>
    <property type="match status" value="1"/>
</dbReference>
<dbReference type="GO" id="GO:0004813">
    <property type="term" value="F:alanine-tRNA ligase activity"/>
    <property type="evidence" value="ECO:0007669"/>
    <property type="project" value="UniProtKB-UniRule"/>
</dbReference>
<comment type="similarity">
    <text evidence="1 11">Belongs to the class-II aminoacyl-tRNA synthetase family.</text>
</comment>
<dbReference type="InterPro" id="IPR050058">
    <property type="entry name" value="Ala-tRNA_ligase"/>
</dbReference>
<proteinExistence type="inferred from homology"/>
<dbReference type="SMART" id="SM00863">
    <property type="entry name" value="tRNA_SAD"/>
    <property type="match status" value="1"/>
</dbReference>